<comment type="caution">
    <text evidence="3">The sequence shown here is derived from an EMBL/GenBank/DDBJ whole genome shotgun (WGS) entry which is preliminary data.</text>
</comment>
<evidence type="ECO:0000259" key="2">
    <source>
        <dbReference type="Pfam" id="PF12804"/>
    </source>
</evidence>
<dbReference type="Gene3D" id="3.90.550.10">
    <property type="entry name" value="Spore Coat Polysaccharide Biosynthesis Protein SpsA, Chain A"/>
    <property type="match status" value="1"/>
</dbReference>
<accession>A0ABS5XN09</accession>
<dbReference type="Pfam" id="PF12804">
    <property type="entry name" value="NTP_transf_3"/>
    <property type="match status" value="1"/>
</dbReference>
<evidence type="ECO:0000313" key="3">
    <source>
        <dbReference type="EMBL" id="MBT8769048.1"/>
    </source>
</evidence>
<dbReference type="CDD" id="cd04182">
    <property type="entry name" value="GT_2_like_f"/>
    <property type="match status" value="1"/>
</dbReference>
<dbReference type="Proteomes" id="UP001519667">
    <property type="component" value="Unassembled WGS sequence"/>
</dbReference>
<name>A0ABS5XN09_9GAMM</name>
<dbReference type="InterPro" id="IPR025877">
    <property type="entry name" value="MobA-like_NTP_Trfase"/>
</dbReference>
<keyword evidence="4" id="KW-1185">Reference proteome</keyword>
<evidence type="ECO:0000313" key="4">
    <source>
        <dbReference type="Proteomes" id="UP001519667"/>
    </source>
</evidence>
<proteinExistence type="predicted"/>
<dbReference type="SUPFAM" id="SSF53448">
    <property type="entry name" value="Nucleotide-diphospho-sugar transferases"/>
    <property type="match status" value="1"/>
</dbReference>
<sequence length="200" mass="20916">MPTVTALILAAGFGSRFGSDKRIARLPDDRTLLRASLDRARAVFGDVHVVLRPEDDPAALGLPAGCPVIRCAEAVQGMGHSLAAGVGALSTGPADAIAVLLGDMPWIAEASLRALVEQAGAGHIVFPLYQGQRGHPVLFGRVFWPELQALVGDEGARAVLQAHCAAWVSVEVDDPGVLRDVDMPAALTRRSSSLQGESRG</sequence>
<dbReference type="RefSeq" id="WP_215380363.1">
    <property type="nucleotide sequence ID" value="NZ_JAGTIS010000019.1"/>
</dbReference>
<dbReference type="EMBL" id="JAGTIS010000019">
    <property type="protein sequence ID" value="MBT8769048.1"/>
    <property type="molecule type" value="Genomic_DNA"/>
</dbReference>
<dbReference type="InterPro" id="IPR029044">
    <property type="entry name" value="Nucleotide-diphossugar_trans"/>
</dbReference>
<gene>
    <name evidence="3" type="ORF">J7302_23345</name>
</gene>
<evidence type="ECO:0000256" key="1">
    <source>
        <dbReference type="ARBA" id="ARBA00022842"/>
    </source>
</evidence>
<feature type="domain" description="MobA-like NTP transferase" evidence="2">
    <location>
        <begin position="6"/>
        <end position="163"/>
    </location>
</feature>
<keyword evidence="1" id="KW-0460">Magnesium</keyword>
<dbReference type="PANTHER" id="PTHR43777">
    <property type="entry name" value="MOLYBDENUM COFACTOR CYTIDYLYLTRANSFERASE"/>
    <property type="match status" value="1"/>
</dbReference>
<protein>
    <submittedName>
        <fullName evidence="3">Nucleotidyltransferase family protein</fullName>
    </submittedName>
</protein>
<organism evidence="3 4">
    <name type="scientific">Metapseudomonas boanensis</name>
    <dbReference type="NCBI Taxonomy" id="2822138"/>
    <lineage>
        <taxon>Bacteria</taxon>
        <taxon>Pseudomonadati</taxon>
        <taxon>Pseudomonadota</taxon>
        <taxon>Gammaproteobacteria</taxon>
        <taxon>Pseudomonadales</taxon>
        <taxon>Pseudomonadaceae</taxon>
        <taxon>Metapseudomonas</taxon>
    </lineage>
</organism>
<dbReference type="PANTHER" id="PTHR43777:SF1">
    <property type="entry name" value="MOLYBDENUM COFACTOR CYTIDYLYLTRANSFERASE"/>
    <property type="match status" value="1"/>
</dbReference>
<reference evidence="3 4" key="1">
    <citation type="submission" date="2021-04" db="EMBL/GenBank/DDBJ databases">
        <title>Pseudomonas boanensis sp. nov., a bacterium isolated from river water used for household purposes in Boane District, Mozambique.</title>
        <authorList>
            <person name="Nicklasson M."/>
            <person name="Martin-Rodriguez A.J."/>
            <person name="Thorell K."/>
            <person name="Neves L."/>
            <person name="Mussagy A."/>
            <person name="Rydberg H.A."/>
            <person name="Hernroth B."/>
            <person name="Svensson-Stadler L."/>
            <person name="Sjoling A."/>
        </authorList>
    </citation>
    <scope>NUCLEOTIDE SEQUENCE [LARGE SCALE GENOMIC DNA]</scope>
    <source>
        <strain evidence="3 4">DB1</strain>
    </source>
</reference>